<evidence type="ECO:0000256" key="1">
    <source>
        <dbReference type="ARBA" id="ARBA00004141"/>
    </source>
</evidence>
<dbReference type="EMBL" id="JACJTE010000035">
    <property type="protein sequence ID" value="MBD2563735.1"/>
    <property type="molecule type" value="Genomic_DNA"/>
</dbReference>
<proteinExistence type="inferred from homology"/>
<organism evidence="8 9">
    <name type="scientific">Nostoc linckia FACHB-391</name>
    <dbReference type="NCBI Taxonomy" id="2692906"/>
    <lineage>
        <taxon>Bacteria</taxon>
        <taxon>Bacillati</taxon>
        <taxon>Cyanobacteriota</taxon>
        <taxon>Cyanophyceae</taxon>
        <taxon>Nostocales</taxon>
        <taxon>Nostocaceae</taxon>
        <taxon>Nostoc</taxon>
    </lineage>
</organism>
<gene>
    <name evidence="8" type="ORF">H6G95_24610</name>
</gene>
<comment type="caution">
    <text evidence="8">The sequence shown here is derived from an EMBL/GenBank/DDBJ whole genome shotgun (WGS) entry which is preliminary data.</text>
</comment>
<dbReference type="PANTHER" id="PTHR38459">
    <property type="entry name" value="PROPHAGE BACTOPRENOL-LINKED GLUCOSE TRANSLOCASE HOMOLOG"/>
    <property type="match status" value="1"/>
</dbReference>
<dbReference type="InterPro" id="IPR051401">
    <property type="entry name" value="GtrA_CellWall_Glycosyl"/>
</dbReference>
<evidence type="ECO:0000256" key="6">
    <source>
        <dbReference type="SAM" id="Phobius"/>
    </source>
</evidence>
<keyword evidence="5 6" id="KW-0472">Membrane</keyword>
<protein>
    <submittedName>
        <fullName evidence="8">GtrA family protein</fullName>
    </submittedName>
</protein>
<sequence>MLSKFFKKQIIRFIVCGLFTAAFNILIINIIIEFFNIDKPIFRNIANVITIEISLLFSFVVYRNWVWSKGNWTLQEVVWRQIPLYHLSCASIVATRSLILFPVLDWLGINYSINTLLGILVGSFINYFMSDRLVFKDK</sequence>
<keyword evidence="3 6" id="KW-0812">Transmembrane</keyword>
<feature type="transmembrane region" description="Helical" evidence="6">
    <location>
        <begin position="12"/>
        <end position="35"/>
    </location>
</feature>
<evidence type="ECO:0000259" key="7">
    <source>
        <dbReference type="Pfam" id="PF04138"/>
    </source>
</evidence>
<keyword evidence="4 6" id="KW-1133">Transmembrane helix</keyword>
<feature type="transmembrane region" description="Helical" evidence="6">
    <location>
        <begin position="41"/>
        <end position="62"/>
    </location>
</feature>
<accession>A0ABR8F0P7</accession>
<name>A0ABR8F0P7_NOSLI</name>
<evidence type="ECO:0000256" key="3">
    <source>
        <dbReference type="ARBA" id="ARBA00022692"/>
    </source>
</evidence>
<comment type="subcellular location">
    <subcellularLocation>
        <location evidence="1">Membrane</location>
        <topology evidence="1">Multi-pass membrane protein</topology>
    </subcellularLocation>
</comment>
<dbReference type="Proteomes" id="UP000604661">
    <property type="component" value="Unassembled WGS sequence"/>
</dbReference>
<feature type="transmembrane region" description="Helical" evidence="6">
    <location>
        <begin position="109"/>
        <end position="129"/>
    </location>
</feature>
<keyword evidence="9" id="KW-1185">Reference proteome</keyword>
<comment type="similarity">
    <text evidence="2">Belongs to the GtrA family.</text>
</comment>
<feature type="domain" description="GtrA/DPMS transmembrane" evidence="7">
    <location>
        <begin position="12"/>
        <end position="135"/>
    </location>
</feature>
<evidence type="ECO:0000256" key="4">
    <source>
        <dbReference type="ARBA" id="ARBA00022989"/>
    </source>
</evidence>
<dbReference type="Pfam" id="PF04138">
    <property type="entry name" value="GtrA_DPMS_TM"/>
    <property type="match status" value="1"/>
</dbReference>
<reference evidence="8 9" key="1">
    <citation type="journal article" date="2020" name="ISME J.">
        <title>Comparative genomics reveals insights into cyanobacterial evolution and habitat adaptation.</title>
        <authorList>
            <person name="Chen M.Y."/>
            <person name="Teng W.K."/>
            <person name="Zhao L."/>
            <person name="Hu C.X."/>
            <person name="Zhou Y.K."/>
            <person name="Han B.P."/>
            <person name="Song L.R."/>
            <person name="Shu W.S."/>
        </authorList>
    </citation>
    <scope>NUCLEOTIDE SEQUENCE [LARGE SCALE GENOMIC DNA]</scope>
    <source>
        <strain evidence="8 9">FACHB-391</strain>
    </source>
</reference>
<evidence type="ECO:0000256" key="2">
    <source>
        <dbReference type="ARBA" id="ARBA00009399"/>
    </source>
</evidence>
<dbReference type="InterPro" id="IPR007267">
    <property type="entry name" value="GtrA_DPMS_TM"/>
</dbReference>
<evidence type="ECO:0000313" key="9">
    <source>
        <dbReference type="Proteomes" id="UP000604661"/>
    </source>
</evidence>
<evidence type="ECO:0000313" key="8">
    <source>
        <dbReference type="EMBL" id="MBD2563735.1"/>
    </source>
</evidence>
<dbReference type="PANTHER" id="PTHR38459:SF1">
    <property type="entry name" value="PROPHAGE BACTOPRENOL-LINKED GLUCOSE TRANSLOCASE HOMOLOG"/>
    <property type="match status" value="1"/>
</dbReference>
<evidence type="ECO:0000256" key="5">
    <source>
        <dbReference type="ARBA" id="ARBA00023136"/>
    </source>
</evidence>